<proteinExistence type="predicted"/>
<accession>A0AAE0GZV9</accession>
<comment type="caution">
    <text evidence="1">The sequence shown here is derived from an EMBL/GenBank/DDBJ whole genome shotgun (WGS) entry which is preliminary data.</text>
</comment>
<name>A0AAE0GZV9_9CHLO</name>
<dbReference type="AlphaFoldDB" id="A0AAE0GZV9"/>
<dbReference type="Proteomes" id="UP001190700">
    <property type="component" value="Unassembled WGS sequence"/>
</dbReference>
<keyword evidence="2" id="KW-1185">Reference proteome</keyword>
<reference evidence="1 2" key="1">
    <citation type="journal article" date="2015" name="Genome Biol. Evol.">
        <title>Comparative Genomics of a Bacterivorous Green Alga Reveals Evolutionary Causalities and Consequences of Phago-Mixotrophic Mode of Nutrition.</title>
        <authorList>
            <person name="Burns J.A."/>
            <person name="Paasch A."/>
            <person name="Narechania A."/>
            <person name="Kim E."/>
        </authorList>
    </citation>
    <scope>NUCLEOTIDE SEQUENCE [LARGE SCALE GENOMIC DNA]</scope>
    <source>
        <strain evidence="1 2">PLY_AMNH</strain>
    </source>
</reference>
<protein>
    <recommendedName>
        <fullName evidence="3">F-box domain-containing protein</fullName>
    </recommendedName>
</protein>
<evidence type="ECO:0000313" key="1">
    <source>
        <dbReference type="EMBL" id="KAK3287288.1"/>
    </source>
</evidence>
<organism evidence="1 2">
    <name type="scientific">Cymbomonas tetramitiformis</name>
    <dbReference type="NCBI Taxonomy" id="36881"/>
    <lineage>
        <taxon>Eukaryota</taxon>
        <taxon>Viridiplantae</taxon>
        <taxon>Chlorophyta</taxon>
        <taxon>Pyramimonadophyceae</taxon>
        <taxon>Pyramimonadales</taxon>
        <taxon>Pyramimonadaceae</taxon>
        <taxon>Cymbomonas</taxon>
    </lineage>
</organism>
<dbReference type="InterPro" id="IPR036047">
    <property type="entry name" value="F-box-like_dom_sf"/>
</dbReference>
<dbReference type="EMBL" id="LGRX02000923">
    <property type="protein sequence ID" value="KAK3287288.1"/>
    <property type="molecule type" value="Genomic_DNA"/>
</dbReference>
<dbReference type="SUPFAM" id="SSF81383">
    <property type="entry name" value="F-box domain"/>
    <property type="match status" value="1"/>
</dbReference>
<gene>
    <name evidence="1" type="ORF">CYMTET_5193</name>
</gene>
<evidence type="ECO:0008006" key="3">
    <source>
        <dbReference type="Google" id="ProtNLM"/>
    </source>
</evidence>
<evidence type="ECO:0000313" key="2">
    <source>
        <dbReference type="Proteomes" id="UP001190700"/>
    </source>
</evidence>
<sequence length="268" mass="29491">MSPFLPHTLIQRAVKSLGPKDLARTYVVCKAWHDAISEDGHLRGVLETAVAFDLTPDPSPTGLIYEFSSDWYCYWDGSYGLPQVPEVDFVFKPPLLQSKSGFVVTENSNLFEFATPGDVKSVLSKLKSIQEEFVKHDVRCSCFGSESDNPYLPFVVPWSTENQLSRGEIPAVLLRQLGAHEKLRSNVKICDDLLFFLPDGGNEDGDFNVIFSDTSVSSPTATQIKELLGDEPLVFYVGSDDLNPVPLFVVSVVADGLLGGFLSALIHT</sequence>